<accession>A0A427XQ32</accession>
<dbReference type="GO" id="GO:0051666">
    <property type="term" value="P:actin cortical patch localization"/>
    <property type="evidence" value="ECO:0007669"/>
    <property type="project" value="TreeGrafter"/>
</dbReference>
<dbReference type="Gene3D" id="1.25.40.90">
    <property type="match status" value="1"/>
</dbReference>
<feature type="compositionally biased region" description="Basic and acidic residues" evidence="1">
    <location>
        <begin position="264"/>
        <end position="289"/>
    </location>
</feature>
<feature type="compositionally biased region" description="Polar residues" evidence="1">
    <location>
        <begin position="453"/>
        <end position="462"/>
    </location>
</feature>
<dbReference type="SMART" id="SM00288">
    <property type="entry name" value="VHS"/>
    <property type="match status" value="1"/>
</dbReference>
<dbReference type="RefSeq" id="XP_028475671.1">
    <property type="nucleotide sequence ID" value="XM_028623697.1"/>
</dbReference>
<comment type="caution">
    <text evidence="3">The sequence shown here is derived from an EMBL/GenBank/DDBJ whole genome shotgun (WGS) entry which is preliminary data.</text>
</comment>
<dbReference type="SUPFAM" id="SSF48464">
    <property type="entry name" value="ENTH/VHS domain"/>
    <property type="match status" value="1"/>
</dbReference>
<name>A0A427XQ32_9TREE</name>
<gene>
    <name evidence="3" type="primary">LSB5</name>
    <name evidence="3" type="ORF">EHS24_008381</name>
</gene>
<sequence length="603" mass="67123">MSKAGGYFRTGMSFVDKLAGEKPHSSITDWVEVLSSDRYEELSLDGIPELVESINLQRDVGTTEAARAIRKKLKYGNVHRQLRALVILRALTENAGKGFQHNWADSQILERLETMATDSLLDPKVKKRLILVFHAWSLHYAVGYFDPINAVLTCQDDPRMSTVAGLYRKYHGGPATRHATVVPAAKDTSTTSAAPETPFSDPFFDHSWEPAAGQRGADTYTDLASAKADAEERKREREARIALEHREAEIERRERDLKRKQEMATVEARRKREAEEEAERRRVAKETRKNQAKQPKRPTFNFDKEKPKIMVVVADALQAANSLINSCRLINREVENVTESPRVQDNLDKAKAARRQVIRFIQLVTDEDTLGTLIDANERIVVAIQLYDKLSKPAALDSDSDHEKDPRAAEDAQQVERIRQRLAASKLESQRTGELEALQVAQKAQSVKAAARRTNTADTSRSGKAPASGVMADLQDLDFGSISNTRAGNLPPPMRPDSDAGSYEGGSLSDFSEYDSSEDEWQQKHSRQTSRQYDYDSYTNKHASGSGAASSSRHPDPAAYAALDDDGAGSKGLLDPNDPFGDPFADENDTPNVEKVRMEWAAI</sequence>
<dbReference type="PROSITE" id="PS50179">
    <property type="entry name" value="VHS"/>
    <property type="match status" value="1"/>
</dbReference>
<dbReference type="GO" id="GO:0006897">
    <property type="term" value="P:endocytosis"/>
    <property type="evidence" value="ECO:0007669"/>
    <property type="project" value="InterPro"/>
</dbReference>
<feature type="compositionally biased region" description="Low complexity" evidence="1">
    <location>
        <begin position="543"/>
        <end position="562"/>
    </location>
</feature>
<dbReference type="InterPro" id="IPR044103">
    <property type="entry name" value="GAT_LSB5"/>
</dbReference>
<evidence type="ECO:0000259" key="2">
    <source>
        <dbReference type="PROSITE" id="PS50179"/>
    </source>
</evidence>
<dbReference type="CDD" id="cd14232">
    <property type="entry name" value="GAT_LSB5"/>
    <property type="match status" value="1"/>
</dbReference>
<evidence type="ECO:0000313" key="4">
    <source>
        <dbReference type="Proteomes" id="UP000279236"/>
    </source>
</evidence>
<feature type="region of interest" description="Disordered" evidence="1">
    <location>
        <begin position="482"/>
        <end position="593"/>
    </location>
</feature>
<dbReference type="Pfam" id="PF00790">
    <property type="entry name" value="VHS"/>
    <property type="match status" value="1"/>
</dbReference>
<protein>
    <submittedName>
        <fullName evidence="3">Putative actin patch assembly and actin polymerization protein</fullName>
    </submittedName>
</protein>
<organism evidence="3 4">
    <name type="scientific">Apiotrichum porosum</name>
    <dbReference type="NCBI Taxonomy" id="105984"/>
    <lineage>
        <taxon>Eukaryota</taxon>
        <taxon>Fungi</taxon>
        <taxon>Dikarya</taxon>
        <taxon>Basidiomycota</taxon>
        <taxon>Agaricomycotina</taxon>
        <taxon>Tremellomycetes</taxon>
        <taxon>Trichosporonales</taxon>
        <taxon>Trichosporonaceae</taxon>
        <taxon>Apiotrichum</taxon>
    </lineage>
</organism>
<dbReference type="InterPro" id="IPR008942">
    <property type="entry name" value="ENTH_VHS"/>
</dbReference>
<dbReference type="STRING" id="105984.A0A427XQ32"/>
<dbReference type="GO" id="GO:0043130">
    <property type="term" value="F:ubiquitin binding"/>
    <property type="evidence" value="ECO:0007669"/>
    <property type="project" value="InterPro"/>
</dbReference>
<evidence type="ECO:0000313" key="3">
    <source>
        <dbReference type="EMBL" id="RSH80952.1"/>
    </source>
</evidence>
<dbReference type="AlphaFoldDB" id="A0A427XQ32"/>
<dbReference type="CDD" id="cd16980">
    <property type="entry name" value="VHS_Lsb5"/>
    <property type="match status" value="1"/>
</dbReference>
<dbReference type="PANTHER" id="PTHR47789">
    <property type="entry name" value="LAS SEVENTEEN-BINDING PROTEIN 5"/>
    <property type="match status" value="1"/>
</dbReference>
<proteinExistence type="predicted"/>
<dbReference type="Proteomes" id="UP000279236">
    <property type="component" value="Unassembled WGS sequence"/>
</dbReference>
<feature type="region of interest" description="Disordered" evidence="1">
    <location>
        <begin position="394"/>
        <end position="414"/>
    </location>
</feature>
<feature type="compositionally biased region" description="Polar residues" evidence="1">
    <location>
        <begin position="529"/>
        <end position="542"/>
    </location>
</feature>
<dbReference type="EMBL" id="RSCE01000007">
    <property type="protein sequence ID" value="RSH80952.1"/>
    <property type="molecule type" value="Genomic_DNA"/>
</dbReference>
<feature type="domain" description="VHS" evidence="2">
    <location>
        <begin position="34"/>
        <end position="169"/>
    </location>
</feature>
<dbReference type="InterPro" id="IPR045007">
    <property type="entry name" value="LSB5"/>
</dbReference>
<dbReference type="OrthoDB" id="10068368at2759"/>
<evidence type="ECO:0000256" key="1">
    <source>
        <dbReference type="SAM" id="MobiDB-lite"/>
    </source>
</evidence>
<dbReference type="GO" id="GO:0035091">
    <property type="term" value="F:phosphatidylinositol binding"/>
    <property type="evidence" value="ECO:0007669"/>
    <property type="project" value="InterPro"/>
</dbReference>
<feature type="compositionally biased region" description="Basic and acidic residues" evidence="1">
    <location>
        <begin position="399"/>
        <end position="414"/>
    </location>
</feature>
<dbReference type="InterPro" id="IPR002014">
    <property type="entry name" value="VHS_dom"/>
</dbReference>
<dbReference type="SUPFAM" id="SSF89009">
    <property type="entry name" value="GAT-like domain"/>
    <property type="match status" value="1"/>
</dbReference>
<dbReference type="GO" id="GO:0030479">
    <property type="term" value="C:actin cortical patch"/>
    <property type="evidence" value="ECO:0007669"/>
    <property type="project" value="TreeGrafter"/>
</dbReference>
<reference evidence="3 4" key="1">
    <citation type="submission" date="2018-11" db="EMBL/GenBank/DDBJ databases">
        <title>Genome sequence of Apiotrichum porosum DSM 27194.</title>
        <authorList>
            <person name="Aliyu H."/>
            <person name="Gorte O."/>
            <person name="Ochsenreither K."/>
        </authorList>
    </citation>
    <scope>NUCLEOTIDE SEQUENCE [LARGE SCALE GENOMIC DNA]</scope>
    <source>
        <strain evidence="3 4">DSM 27194</strain>
    </source>
</reference>
<feature type="region of interest" description="Disordered" evidence="1">
    <location>
        <begin position="449"/>
        <end position="470"/>
    </location>
</feature>
<feature type="region of interest" description="Disordered" evidence="1">
    <location>
        <begin position="264"/>
        <end position="301"/>
    </location>
</feature>
<keyword evidence="4" id="KW-1185">Reference proteome</keyword>
<dbReference type="PANTHER" id="PTHR47789:SF1">
    <property type="entry name" value="LAS SEVENTEEN-BINDING PROTEIN 5"/>
    <property type="match status" value="1"/>
</dbReference>
<dbReference type="GO" id="GO:0007034">
    <property type="term" value="P:vacuolar transport"/>
    <property type="evidence" value="ECO:0007669"/>
    <property type="project" value="UniProtKB-ARBA"/>
</dbReference>
<dbReference type="GO" id="GO:0007015">
    <property type="term" value="P:actin filament organization"/>
    <property type="evidence" value="ECO:0007669"/>
    <property type="project" value="InterPro"/>
</dbReference>
<dbReference type="GeneID" id="39592924"/>